<protein>
    <submittedName>
        <fullName evidence="1">Uncharacterized protein</fullName>
    </submittedName>
</protein>
<reference evidence="1 3" key="2">
    <citation type="journal article" date="2019" name="Plant Biotechnol. J.">
        <title>The red bayberry genome and genetic basis of sex determination.</title>
        <authorList>
            <person name="Jia H.M."/>
            <person name="Jia H.J."/>
            <person name="Cai Q.L."/>
            <person name="Wang Y."/>
            <person name="Zhao H.B."/>
            <person name="Yang W.F."/>
            <person name="Wang G.Y."/>
            <person name="Li Y.H."/>
            <person name="Zhan D.L."/>
            <person name="Shen Y.T."/>
            <person name="Niu Q.F."/>
            <person name="Chang L."/>
            <person name="Qiu J."/>
            <person name="Zhao L."/>
            <person name="Xie H.B."/>
            <person name="Fu W.Y."/>
            <person name="Jin J."/>
            <person name="Li X.W."/>
            <person name="Jiao Y."/>
            <person name="Zhou C.C."/>
            <person name="Tu T."/>
            <person name="Chai C.Y."/>
            <person name="Gao J.L."/>
            <person name="Fan L.J."/>
            <person name="van de Weg E."/>
            <person name="Wang J.Y."/>
            <person name="Gao Z.S."/>
        </authorList>
    </citation>
    <scope>NUCLEOTIDE SEQUENCE [LARGE SCALE GENOMIC DNA]</scope>
    <source>
        <tissue evidence="1">Leaves</tissue>
    </source>
</reference>
<dbReference type="OrthoDB" id="270970at2759"/>
<gene>
    <name evidence="1" type="ORF">CJ030_MR7G022724</name>
    <name evidence="2" type="ORF">CJ030_MR7G028513</name>
</gene>
<dbReference type="Proteomes" id="UP000516437">
    <property type="component" value="Chromosome 7"/>
</dbReference>
<comment type="caution">
    <text evidence="1">The sequence shown here is derived from an EMBL/GenBank/DDBJ whole genome shotgun (WGS) entry which is preliminary data.</text>
</comment>
<dbReference type="EMBL" id="RXIC02000025">
    <property type="protein sequence ID" value="KAB1208492.1"/>
    <property type="molecule type" value="Genomic_DNA"/>
</dbReference>
<keyword evidence="3" id="KW-1185">Reference proteome</keyword>
<evidence type="ECO:0000313" key="3">
    <source>
        <dbReference type="Proteomes" id="UP000516437"/>
    </source>
</evidence>
<evidence type="ECO:0000313" key="2">
    <source>
        <dbReference type="EMBL" id="KAB1208492.1"/>
    </source>
</evidence>
<dbReference type="AlphaFoldDB" id="A0A6A1V955"/>
<dbReference type="EMBL" id="RXIC02000025">
    <property type="protein sequence ID" value="KAB1208418.1"/>
    <property type="molecule type" value="Genomic_DNA"/>
</dbReference>
<evidence type="ECO:0000313" key="1">
    <source>
        <dbReference type="EMBL" id="KAB1208418.1"/>
    </source>
</evidence>
<proteinExistence type="predicted"/>
<sequence length="209" mass="23947">MSSTSGIQGELLEVTVVGCFNLKKTKKPFVCLRYGNTEFCTRTCTEFIWEMSCLKVSTTEGGRSRLTSAELQLEKFKYYCDILIALDPQQSFIAFRRLCTITMSLLHPHSPQQLLTHLTILPIHLPRQLLILPNHTHQLQPTLLLHHLGAHLQGQLPILPNQTQEPQPTLLRQPHLIIIQVLIRGCILHRHAKRKLTASKQYTFRLVSM</sequence>
<organism evidence="1 3">
    <name type="scientific">Morella rubra</name>
    <name type="common">Chinese bayberry</name>
    <dbReference type="NCBI Taxonomy" id="262757"/>
    <lineage>
        <taxon>Eukaryota</taxon>
        <taxon>Viridiplantae</taxon>
        <taxon>Streptophyta</taxon>
        <taxon>Embryophyta</taxon>
        <taxon>Tracheophyta</taxon>
        <taxon>Spermatophyta</taxon>
        <taxon>Magnoliopsida</taxon>
        <taxon>eudicotyledons</taxon>
        <taxon>Gunneridae</taxon>
        <taxon>Pentapetalae</taxon>
        <taxon>rosids</taxon>
        <taxon>fabids</taxon>
        <taxon>Fagales</taxon>
        <taxon>Myricaceae</taxon>
        <taxon>Morella</taxon>
    </lineage>
</organism>
<reference evidence="1" key="3">
    <citation type="submission" date="2019-09" db="EMBL/GenBank/DDBJ databases">
        <authorList>
            <person name="Gao Z."/>
        </authorList>
    </citation>
    <scope>NUCLEOTIDE SEQUENCE</scope>
    <source>
        <tissue evidence="1">Leaves</tissue>
    </source>
</reference>
<accession>A0A6A1V955</accession>
<name>A0A6A1V955_9ROSI</name>
<reference evidence="1" key="1">
    <citation type="submission" date="2018-07" db="EMBL/GenBank/DDBJ databases">
        <authorList>
            <person name="Gao Z.-S."/>
            <person name="Jia H.-M."/>
            <person name="Jia H.-J."/>
            <person name="Cai Q.-L."/>
            <person name="Wang Y."/>
            <person name="Zhao H.-B."/>
        </authorList>
    </citation>
    <scope>NUCLEOTIDE SEQUENCE</scope>
    <source>
        <tissue evidence="1">Leaves</tissue>
    </source>
</reference>